<reference evidence="4 5" key="1">
    <citation type="submission" date="2018-10" db="EMBL/GenBank/DDBJ databases">
        <authorList>
            <person name="Li J."/>
        </authorList>
    </citation>
    <scope>NUCLEOTIDE SEQUENCE [LARGE SCALE GENOMIC DNA]</scope>
    <source>
        <strain evidence="4 5">ZD1-4</strain>
    </source>
</reference>
<evidence type="ECO:0000256" key="2">
    <source>
        <dbReference type="SAM" id="Phobius"/>
    </source>
</evidence>
<feature type="domain" description="SGNH hydrolase-type esterase" evidence="3">
    <location>
        <begin position="90"/>
        <end position="256"/>
    </location>
</feature>
<dbReference type="AlphaFoldDB" id="A0A3L7IWT5"/>
<dbReference type="GO" id="GO:0016787">
    <property type="term" value="F:hydrolase activity"/>
    <property type="evidence" value="ECO:0007669"/>
    <property type="project" value="UniProtKB-KW"/>
</dbReference>
<dbReference type="InterPro" id="IPR013830">
    <property type="entry name" value="SGNH_hydro"/>
</dbReference>
<feature type="region of interest" description="Disordered" evidence="1">
    <location>
        <begin position="56"/>
        <end position="87"/>
    </location>
</feature>
<dbReference type="Gene3D" id="3.40.50.1110">
    <property type="entry name" value="SGNH hydrolase"/>
    <property type="match status" value="1"/>
</dbReference>
<sequence>MTPVSPTKVELMAKRANRQASLREWFAEFGQYLLLVIVASITIFLVVLAFNRPASAPTNSSVRPLTSADTEMPTPTPTPTPTGAPLTVAFLGDSSTSGEGTTSTDNRWTSQLAAKHVWTEMNAGIARTGYGTPGETQDALPYTERVPGIVAASPDIVLVSGGFFDSSAGSSPAVVNAAIVETFTELRAGLPEAEIVAISPLWDASDTPPRLTEIIDEVRAAVEAVDGTFLDIGQPLDGEPQLIAAEHSAPNDEGHAVLFDTIRDALAPILDEGP</sequence>
<keyword evidence="2" id="KW-0472">Membrane</keyword>
<proteinExistence type="predicted"/>
<keyword evidence="2" id="KW-1133">Transmembrane helix</keyword>
<dbReference type="CDD" id="cd00229">
    <property type="entry name" value="SGNH_hydrolase"/>
    <property type="match status" value="1"/>
</dbReference>
<dbReference type="Proteomes" id="UP000282460">
    <property type="component" value="Unassembled WGS sequence"/>
</dbReference>
<evidence type="ECO:0000259" key="3">
    <source>
        <dbReference type="Pfam" id="PF13472"/>
    </source>
</evidence>
<evidence type="ECO:0000313" key="5">
    <source>
        <dbReference type="Proteomes" id="UP000282460"/>
    </source>
</evidence>
<comment type="caution">
    <text evidence="4">The sequence shown here is derived from an EMBL/GenBank/DDBJ whole genome shotgun (WGS) entry which is preliminary data.</text>
</comment>
<evidence type="ECO:0000256" key="1">
    <source>
        <dbReference type="SAM" id="MobiDB-lite"/>
    </source>
</evidence>
<protein>
    <submittedName>
        <fullName evidence="4">SGNH/GDSL hydrolase family protein</fullName>
    </submittedName>
</protein>
<evidence type="ECO:0000313" key="4">
    <source>
        <dbReference type="EMBL" id="RLQ82677.1"/>
    </source>
</evidence>
<gene>
    <name evidence="4" type="ORF">D9V28_12030</name>
</gene>
<accession>A0A3L7IWT5</accession>
<keyword evidence="4" id="KW-0378">Hydrolase</keyword>
<dbReference type="EMBL" id="RCWJ01000003">
    <property type="protein sequence ID" value="RLQ82677.1"/>
    <property type="molecule type" value="Genomic_DNA"/>
</dbReference>
<feature type="transmembrane region" description="Helical" evidence="2">
    <location>
        <begin position="29"/>
        <end position="50"/>
    </location>
</feature>
<keyword evidence="5" id="KW-1185">Reference proteome</keyword>
<dbReference type="Pfam" id="PF13472">
    <property type="entry name" value="Lipase_GDSL_2"/>
    <property type="match status" value="1"/>
</dbReference>
<name>A0A3L7IWT5_9MICO</name>
<feature type="compositionally biased region" description="Polar residues" evidence="1">
    <location>
        <begin position="56"/>
        <end position="69"/>
    </location>
</feature>
<dbReference type="OrthoDB" id="8215557at2"/>
<dbReference type="SUPFAM" id="SSF52266">
    <property type="entry name" value="SGNH hydrolase"/>
    <property type="match status" value="1"/>
</dbReference>
<keyword evidence="2" id="KW-0812">Transmembrane</keyword>
<organism evidence="4 5">
    <name type="scientific">Mycetocola zhadangensis</name>
    <dbReference type="NCBI Taxonomy" id="1164595"/>
    <lineage>
        <taxon>Bacteria</taxon>
        <taxon>Bacillati</taxon>
        <taxon>Actinomycetota</taxon>
        <taxon>Actinomycetes</taxon>
        <taxon>Micrococcales</taxon>
        <taxon>Microbacteriaceae</taxon>
        <taxon>Mycetocola</taxon>
    </lineage>
</organism>
<dbReference type="InterPro" id="IPR036514">
    <property type="entry name" value="SGNH_hydro_sf"/>
</dbReference>